<organism evidence="3 5">
    <name type="scientific">Haladaptatus paucihalophilus DX253</name>
    <dbReference type="NCBI Taxonomy" id="797209"/>
    <lineage>
        <taxon>Archaea</taxon>
        <taxon>Methanobacteriati</taxon>
        <taxon>Methanobacteriota</taxon>
        <taxon>Stenosarchaea group</taxon>
        <taxon>Halobacteria</taxon>
        <taxon>Halobacteriales</taxon>
        <taxon>Haladaptataceae</taxon>
        <taxon>Haladaptatus</taxon>
    </lineage>
</organism>
<dbReference type="InterPro" id="IPR026870">
    <property type="entry name" value="Zinc_ribbon_dom"/>
</dbReference>
<sequence length="87" mass="9359">MNFRAEHGVYLALAVVVGAFFVLFAFMGPVGWILDVLLVLAVLKLAGWSGLFDATPAERKRNCPECGARNTVNDAFCGYCGRSMADG</sequence>
<gene>
    <name evidence="4" type="ORF">SAMN05444342_2270</name>
    <name evidence="3" type="ORF">ZOD2009_10335</name>
</gene>
<dbReference type="Proteomes" id="UP000184203">
    <property type="component" value="Unassembled WGS sequence"/>
</dbReference>
<evidence type="ECO:0000313" key="4">
    <source>
        <dbReference type="EMBL" id="SHK81603.1"/>
    </source>
</evidence>
<evidence type="ECO:0000256" key="1">
    <source>
        <dbReference type="SAM" id="Phobius"/>
    </source>
</evidence>
<reference evidence="4" key="3">
    <citation type="submission" date="2016-11" db="EMBL/GenBank/DDBJ databases">
        <authorList>
            <person name="Jaros S."/>
            <person name="Januszkiewicz K."/>
            <person name="Wedrychowicz H."/>
        </authorList>
    </citation>
    <scope>NUCLEOTIDE SEQUENCE [LARGE SCALE GENOMIC DNA]</scope>
    <source>
        <strain evidence="4">DX253</strain>
    </source>
</reference>
<proteinExistence type="predicted"/>
<reference evidence="6" key="2">
    <citation type="submission" date="2016-11" db="EMBL/GenBank/DDBJ databases">
        <authorList>
            <person name="Varghese N."/>
            <person name="Submissions S."/>
        </authorList>
    </citation>
    <scope>NUCLEOTIDE SEQUENCE [LARGE SCALE GENOMIC DNA]</scope>
    <source>
        <strain evidence="6">DX253</strain>
    </source>
</reference>
<keyword evidence="6" id="KW-1185">Reference proteome</keyword>
<keyword evidence="1" id="KW-0812">Transmembrane</keyword>
<evidence type="ECO:0000313" key="5">
    <source>
        <dbReference type="Proteomes" id="UP000003751"/>
    </source>
</evidence>
<dbReference type="AlphaFoldDB" id="E7QTD9"/>
<reference evidence="3 5" key="1">
    <citation type="journal article" date="2014" name="ISME J.">
        <title>Trehalose/2-sulfotrehalose biosynthesis and glycine-betaine uptake are widely spread mechanisms for osmoadaptation in the Halobacteriales.</title>
        <authorList>
            <person name="Youssef N.H."/>
            <person name="Savage-Ashlock K.N."/>
            <person name="McCully A.L."/>
            <person name="Luedtke B."/>
            <person name="Shaw E.I."/>
            <person name="Hoff W.D."/>
            <person name="Elshahed M.S."/>
        </authorList>
    </citation>
    <scope>NUCLEOTIDE SEQUENCE [LARGE SCALE GENOMIC DNA]</scope>
    <source>
        <strain evidence="3 5">DX253</strain>
    </source>
</reference>
<dbReference type="RefSeq" id="WP_007979451.1">
    <property type="nucleotide sequence ID" value="NZ_AEMG01000009.1"/>
</dbReference>
<keyword evidence="1" id="KW-0472">Membrane</keyword>
<evidence type="ECO:0000313" key="3">
    <source>
        <dbReference type="EMBL" id="EFW91868.1"/>
    </source>
</evidence>
<feature type="transmembrane region" description="Helical" evidence="1">
    <location>
        <begin position="7"/>
        <end position="26"/>
    </location>
</feature>
<feature type="transmembrane region" description="Helical" evidence="1">
    <location>
        <begin position="32"/>
        <end position="52"/>
    </location>
</feature>
<feature type="domain" description="Zinc-ribbon" evidence="2">
    <location>
        <begin position="63"/>
        <end position="83"/>
    </location>
</feature>
<evidence type="ECO:0000259" key="2">
    <source>
        <dbReference type="Pfam" id="PF13240"/>
    </source>
</evidence>
<dbReference type="EMBL" id="AEMG01000009">
    <property type="protein sequence ID" value="EFW91868.1"/>
    <property type="molecule type" value="Genomic_DNA"/>
</dbReference>
<protein>
    <recommendedName>
        <fullName evidence="2">Zinc-ribbon domain-containing protein</fullName>
    </recommendedName>
</protein>
<name>E7QTD9_HALPU</name>
<dbReference type="PATRIC" id="fig|797209.4.peg.2028"/>
<dbReference type="Proteomes" id="UP000003751">
    <property type="component" value="Unassembled WGS sequence"/>
</dbReference>
<evidence type="ECO:0000313" key="6">
    <source>
        <dbReference type="Proteomes" id="UP000184203"/>
    </source>
</evidence>
<keyword evidence="1" id="KW-1133">Transmembrane helix</keyword>
<accession>E7QTD9</accession>
<dbReference type="EMBL" id="FRAN01000003">
    <property type="protein sequence ID" value="SHK81603.1"/>
    <property type="molecule type" value="Genomic_DNA"/>
</dbReference>
<dbReference type="Pfam" id="PF13240">
    <property type="entry name" value="Zn_Ribbon_1"/>
    <property type="match status" value="1"/>
</dbReference>